<evidence type="ECO:0000256" key="10">
    <source>
        <dbReference type="ARBA" id="ARBA00023242"/>
    </source>
</evidence>
<keyword evidence="6 11" id="KW-0862">Zinc</keyword>
<keyword evidence="3 11" id="KW-0479">Metal-binding</keyword>
<evidence type="ECO:0000313" key="13">
    <source>
        <dbReference type="EMBL" id="GAQ85476.1"/>
    </source>
</evidence>
<dbReference type="GO" id="GO:0008270">
    <property type="term" value="F:zinc ion binding"/>
    <property type="evidence" value="ECO:0007669"/>
    <property type="project" value="UniProtKB-KW"/>
</dbReference>
<keyword evidence="14" id="KW-1185">Reference proteome</keyword>
<dbReference type="InterPro" id="IPR004600">
    <property type="entry name" value="TFIIH_Tfb4/GTF2H3"/>
</dbReference>
<dbReference type="GO" id="GO:0006289">
    <property type="term" value="P:nucleotide-excision repair"/>
    <property type="evidence" value="ECO:0000318"/>
    <property type="project" value="GO_Central"/>
</dbReference>
<comment type="function">
    <text evidence="11">Component of the general transcription and DNA repair factor IIH (TFIIH) core complex, which is involved in general and transcription-coupled nucleotide excision repair (NER) of damaged DNA and, when complexed to CAK, in RNA transcription by RNA polymerase II. In NER, TFIIH acts by opening DNA around the lesion to allow the excision of the damaged oligonucleotide and its replacement by a new DNA fragment. In transcription, TFIIH has an essential role in transcription initiation. When the pre-initiation complex (PIC) has been established, TFIIH is required for promoter opening and promoter escape. Phosphorylation of the C-terminal tail (CTD) of the largest subunit of RNA polymerase II by the kinase module CAK controls the initiation of transcription.</text>
</comment>
<feature type="region of interest" description="Disordered" evidence="12">
    <location>
        <begin position="84"/>
        <end position="103"/>
    </location>
</feature>
<dbReference type="GO" id="GO:0000439">
    <property type="term" value="C:transcription factor TFIIH core complex"/>
    <property type="evidence" value="ECO:0000318"/>
    <property type="project" value="GO_Central"/>
</dbReference>
<reference evidence="13 14" key="1">
    <citation type="journal article" date="2014" name="Nat. Commun.">
        <title>Klebsormidium flaccidum genome reveals primary factors for plant terrestrial adaptation.</title>
        <authorList>
            <person name="Hori K."/>
            <person name="Maruyama F."/>
            <person name="Fujisawa T."/>
            <person name="Togashi T."/>
            <person name="Yamamoto N."/>
            <person name="Seo M."/>
            <person name="Sato S."/>
            <person name="Yamada T."/>
            <person name="Mori H."/>
            <person name="Tajima N."/>
            <person name="Moriyama T."/>
            <person name="Ikeuchi M."/>
            <person name="Watanabe M."/>
            <person name="Wada H."/>
            <person name="Kobayashi K."/>
            <person name="Saito M."/>
            <person name="Masuda T."/>
            <person name="Sasaki-Sekimoto Y."/>
            <person name="Mashiguchi K."/>
            <person name="Awai K."/>
            <person name="Shimojima M."/>
            <person name="Masuda S."/>
            <person name="Iwai M."/>
            <person name="Nobusawa T."/>
            <person name="Narise T."/>
            <person name="Kondo S."/>
            <person name="Saito H."/>
            <person name="Sato R."/>
            <person name="Murakawa M."/>
            <person name="Ihara Y."/>
            <person name="Oshima-Yamada Y."/>
            <person name="Ohtaka K."/>
            <person name="Satoh M."/>
            <person name="Sonobe K."/>
            <person name="Ishii M."/>
            <person name="Ohtani R."/>
            <person name="Kanamori-Sato M."/>
            <person name="Honoki R."/>
            <person name="Miyazaki D."/>
            <person name="Mochizuki H."/>
            <person name="Umetsu J."/>
            <person name="Higashi K."/>
            <person name="Shibata D."/>
            <person name="Kamiya Y."/>
            <person name="Sato N."/>
            <person name="Nakamura Y."/>
            <person name="Tabata S."/>
            <person name="Ida S."/>
            <person name="Kurokawa K."/>
            <person name="Ohta H."/>
        </authorList>
    </citation>
    <scope>NUCLEOTIDE SEQUENCE [LARGE SCALE GENOMIC DNA]</scope>
    <source>
        <strain evidence="13 14">NIES-2285</strain>
    </source>
</reference>
<dbReference type="AlphaFoldDB" id="A0A1Y1I9V6"/>
<dbReference type="EMBL" id="DF237186">
    <property type="protein sequence ID" value="GAQ85476.1"/>
    <property type="molecule type" value="Genomic_DNA"/>
</dbReference>
<keyword evidence="9 11" id="KW-0234">DNA repair</keyword>
<evidence type="ECO:0000256" key="9">
    <source>
        <dbReference type="ARBA" id="ARBA00023204"/>
    </source>
</evidence>
<dbReference type="OrthoDB" id="17307at2759"/>
<name>A0A1Y1I9V6_KLENI</name>
<evidence type="ECO:0000256" key="4">
    <source>
        <dbReference type="ARBA" id="ARBA00022763"/>
    </source>
</evidence>
<keyword evidence="8 11" id="KW-0804">Transcription</keyword>
<accession>A0A1Y1I9V6</accession>
<dbReference type="PANTHER" id="PTHR12831">
    <property type="entry name" value="TRANSCRIPTION INITIATION FACTOR IIH TFIIH , POLYPEPTIDE 3-RELATED"/>
    <property type="match status" value="1"/>
</dbReference>
<dbReference type="Gene3D" id="3.40.50.410">
    <property type="entry name" value="von Willebrand factor, type A domain"/>
    <property type="match status" value="1"/>
</dbReference>
<evidence type="ECO:0000256" key="8">
    <source>
        <dbReference type="ARBA" id="ARBA00023163"/>
    </source>
</evidence>
<dbReference type="Pfam" id="PF03850">
    <property type="entry name" value="Tfb4"/>
    <property type="match status" value="1"/>
</dbReference>
<comment type="subcellular location">
    <subcellularLocation>
        <location evidence="1 11">Nucleus</location>
    </subcellularLocation>
</comment>
<dbReference type="STRING" id="105231.A0A1Y1I9V6"/>
<organism evidence="13 14">
    <name type="scientific">Klebsormidium nitens</name>
    <name type="common">Green alga</name>
    <name type="synonym">Ulothrix nitens</name>
    <dbReference type="NCBI Taxonomy" id="105231"/>
    <lineage>
        <taxon>Eukaryota</taxon>
        <taxon>Viridiplantae</taxon>
        <taxon>Streptophyta</taxon>
        <taxon>Klebsormidiophyceae</taxon>
        <taxon>Klebsormidiales</taxon>
        <taxon>Klebsormidiaceae</taxon>
        <taxon>Klebsormidium</taxon>
    </lineage>
</organism>
<keyword evidence="4 11" id="KW-0227">DNA damage</keyword>
<comment type="similarity">
    <text evidence="2 11">Belongs to the TFB4 family.</text>
</comment>
<keyword evidence="7 11" id="KW-0805">Transcription regulation</keyword>
<evidence type="ECO:0000256" key="7">
    <source>
        <dbReference type="ARBA" id="ARBA00023015"/>
    </source>
</evidence>
<evidence type="ECO:0000256" key="3">
    <source>
        <dbReference type="ARBA" id="ARBA00022723"/>
    </source>
</evidence>
<proteinExistence type="inferred from homology"/>
<evidence type="ECO:0000256" key="11">
    <source>
        <dbReference type="RuleBase" id="RU368090"/>
    </source>
</evidence>
<feature type="compositionally biased region" description="Polar residues" evidence="12">
    <location>
        <begin position="84"/>
        <end position="98"/>
    </location>
</feature>
<evidence type="ECO:0000256" key="1">
    <source>
        <dbReference type="ARBA" id="ARBA00004123"/>
    </source>
</evidence>
<dbReference type="Proteomes" id="UP000054558">
    <property type="component" value="Unassembled WGS sequence"/>
</dbReference>
<evidence type="ECO:0000256" key="2">
    <source>
        <dbReference type="ARBA" id="ARBA00005273"/>
    </source>
</evidence>
<comment type="subunit">
    <text evidence="11">Component of the 7-subunit TFIIH core complex composed of XPB, XPD, TFB1/GTF2H1, GTF2H2/P44, TFB4/GTF2H3, TFB2/GTF2H4 and TFB5/GTF2H5, which is active in NER. The core complex associates with the 3-subunit CDK-activating kinase (CAK) module composed of CYCH1/cyclin H1, CDKD and MAT1/At4g30820 to form the 10-subunit holoenzyme (holo-TFIIH) active in transcription.</text>
</comment>
<evidence type="ECO:0000256" key="5">
    <source>
        <dbReference type="ARBA" id="ARBA00022771"/>
    </source>
</evidence>
<evidence type="ECO:0000256" key="6">
    <source>
        <dbReference type="ARBA" id="ARBA00022833"/>
    </source>
</evidence>
<dbReference type="GO" id="GO:0005675">
    <property type="term" value="C:transcription factor TFIIH holo complex"/>
    <property type="evidence" value="ECO:0000318"/>
    <property type="project" value="GO_Central"/>
</dbReference>
<evidence type="ECO:0000313" key="14">
    <source>
        <dbReference type="Proteomes" id="UP000054558"/>
    </source>
</evidence>
<dbReference type="PANTHER" id="PTHR12831:SF0">
    <property type="entry name" value="GENERAL TRANSCRIPTION FACTOR IIH SUBUNIT 3"/>
    <property type="match status" value="1"/>
</dbReference>
<gene>
    <name evidence="13" type="ORF">KFL_002370100</name>
</gene>
<keyword evidence="10 11" id="KW-0539">Nucleus</keyword>
<sequence length="314" mass="33892">MAQGTVPSRTDDVSLMVITLEINPYIWDKHGMGAAFSIQAMVEQMIIFVNSYLLLHHQNQVAIITAGTEGCAYIFDSAASKQGPSNAQPAATNGSANGVSEEGERGIGSILASRIQRVVSEAEQKWKDGGSGGEPNRTTYLSGALSMALCYVQRCLRGPKPQPQPRMLCIHGSPDAPQQYIATMNAMFSAQKLQVPIDVCMIGGQDSAFLQQAAHLTGGLYQKPPRPEALLQYLLMVPAMDLHSRQFLLAPRPAGVDFRASCFCHKKTIDLGFVCSVCLSIFCQFSRECSTCGAVYTMARPTPAAGAKRKEPEA</sequence>
<dbReference type="GO" id="GO:0006355">
    <property type="term" value="P:regulation of DNA-templated transcription"/>
    <property type="evidence" value="ECO:0007669"/>
    <property type="project" value="InterPro"/>
</dbReference>
<protein>
    <recommendedName>
        <fullName evidence="11">General transcription and DNA repair factor IIH subunit TFB4</fullName>
    </recommendedName>
    <alternativeName>
        <fullName evidence="11">RNA polymerase II transcription factor B subunit 4</fullName>
    </alternativeName>
</protein>
<dbReference type="InterPro" id="IPR036465">
    <property type="entry name" value="vWFA_dom_sf"/>
</dbReference>
<keyword evidence="5 11" id="KW-0863">Zinc-finger</keyword>
<evidence type="ECO:0000256" key="12">
    <source>
        <dbReference type="SAM" id="MobiDB-lite"/>
    </source>
</evidence>
<dbReference type="OMA" id="QGCDITS"/>